<dbReference type="KEGG" id="tmn:UCRPA7_3341"/>
<keyword evidence="3 6" id="KW-0812">Transmembrane</keyword>
<dbReference type="AlphaFoldDB" id="R8BP74"/>
<comment type="similarity">
    <text evidence="2 6">Belongs to the MIP/aquaporin (TC 1.A.8) family.</text>
</comment>
<feature type="transmembrane region" description="Helical" evidence="8">
    <location>
        <begin position="193"/>
        <end position="214"/>
    </location>
</feature>
<evidence type="ECO:0000256" key="1">
    <source>
        <dbReference type="ARBA" id="ARBA00004141"/>
    </source>
</evidence>
<comment type="subcellular location">
    <subcellularLocation>
        <location evidence="1">Membrane</location>
        <topology evidence="1">Multi-pass membrane protein</topology>
    </subcellularLocation>
</comment>
<accession>R8BP74</accession>
<proteinExistence type="inferred from homology"/>
<dbReference type="GO" id="GO:0005886">
    <property type="term" value="C:plasma membrane"/>
    <property type="evidence" value="ECO:0007669"/>
    <property type="project" value="TreeGrafter"/>
</dbReference>
<dbReference type="Gene3D" id="1.20.1080.10">
    <property type="entry name" value="Glycerol uptake facilitator protein"/>
    <property type="match status" value="1"/>
</dbReference>
<keyword evidence="4 8" id="KW-1133">Transmembrane helix</keyword>
<evidence type="ECO:0000256" key="4">
    <source>
        <dbReference type="ARBA" id="ARBA00022989"/>
    </source>
</evidence>
<dbReference type="EMBL" id="KB933041">
    <property type="protein sequence ID" value="EOO01134.1"/>
    <property type="molecule type" value="Genomic_DNA"/>
</dbReference>
<dbReference type="SUPFAM" id="SSF81338">
    <property type="entry name" value="Aquaporin-like"/>
    <property type="match status" value="1"/>
</dbReference>
<keyword evidence="6" id="KW-0813">Transport</keyword>
<dbReference type="RefSeq" id="XP_007914112.1">
    <property type="nucleotide sequence ID" value="XM_007915921.1"/>
</dbReference>
<dbReference type="GO" id="GO:0015250">
    <property type="term" value="F:water channel activity"/>
    <property type="evidence" value="ECO:0007669"/>
    <property type="project" value="TreeGrafter"/>
</dbReference>
<evidence type="ECO:0000256" key="3">
    <source>
        <dbReference type="ARBA" id="ARBA00022692"/>
    </source>
</evidence>
<feature type="transmembrane region" description="Helical" evidence="8">
    <location>
        <begin position="234"/>
        <end position="254"/>
    </location>
</feature>
<feature type="transmembrane region" description="Helical" evidence="8">
    <location>
        <begin position="37"/>
        <end position="61"/>
    </location>
</feature>
<dbReference type="InterPro" id="IPR023271">
    <property type="entry name" value="Aquaporin-like"/>
</dbReference>
<feature type="transmembrane region" description="Helical" evidence="8">
    <location>
        <begin position="167"/>
        <end position="186"/>
    </location>
</feature>
<evidence type="ECO:0000256" key="5">
    <source>
        <dbReference type="ARBA" id="ARBA00023136"/>
    </source>
</evidence>
<organism evidence="9 10">
    <name type="scientific">Phaeoacremonium minimum (strain UCR-PA7)</name>
    <name type="common">Esca disease fungus</name>
    <name type="synonym">Togninia minima</name>
    <dbReference type="NCBI Taxonomy" id="1286976"/>
    <lineage>
        <taxon>Eukaryota</taxon>
        <taxon>Fungi</taxon>
        <taxon>Dikarya</taxon>
        <taxon>Ascomycota</taxon>
        <taxon>Pezizomycotina</taxon>
        <taxon>Sordariomycetes</taxon>
        <taxon>Sordariomycetidae</taxon>
        <taxon>Togniniales</taxon>
        <taxon>Togniniaceae</taxon>
        <taxon>Phaeoacremonium</taxon>
    </lineage>
</organism>
<feature type="transmembrane region" description="Helical" evidence="8">
    <location>
        <begin position="122"/>
        <end position="147"/>
    </location>
</feature>
<dbReference type="Proteomes" id="UP000014074">
    <property type="component" value="Unassembled WGS sequence"/>
</dbReference>
<evidence type="ECO:0000256" key="8">
    <source>
        <dbReference type="SAM" id="Phobius"/>
    </source>
</evidence>
<sequence>MASLPQNPPTNANHGPAHPARRNTLLGSSSIHTKNHIVAVISEFVGTFLFLFFAYGGTNVVNSAPESPQPEGAGATASKMLYISLIFGLSLAVNVWAFFRIGGGLFNPAVAVGMWLTGSNTLLRTGLVIVAQVVASIAAAALVSALLPGDLKVGTRLSDGMSVVRGLFLEMFLTAELVFVIFMLASEKHRATFIAPVGIGLGLFIIEMMGVYYTGGSVNPARSFGPDVVTGFPGYHWIYWLGPVLGAAIASGFYKFIQAIDGGTVSPGVDDFPNSGPSSVAAANIINPTAGPGSNEKSAVPRSDRTDQFAGERTSSTAANYNRGPSLEAGRGVV</sequence>
<dbReference type="OrthoDB" id="3222at2759"/>
<evidence type="ECO:0000256" key="6">
    <source>
        <dbReference type="RuleBase" id="RU000477"/>
    </source>
</evidence>
<dbReference type="PANTHER" id="PTHR19139:SF199">
    <property type="entry name" value="MIP17260P"/>
    <property type="match status" value="1"/>
</dbReference>
<evidence type="ECO:0000313" key="10">
    <source>
        <dbReference type="Proteomes" id="UP000014074"/>
    </source>
</evidence>
<dbReference type="eggNOG" id="KOG0223">
    <property type="taxonomic scope" value="Eukaryota"/>
</dbReference>
<evidence type="ECO:0000256" key="2">
    <source>
        <dbReference type="ARBA" id="ARBA00006175"/>
    </source>
</evidence>
<dbReference type="InterPro" id="IPR000425">
    <property type="entry name" value="MIP"/>
</dbReference>
<dbReference type="HOGENOM" id="CLU_020019_1_4_1"/>
<dbReference type="Pfam" id="PF00230">
    <property type="entry name" value="MIP"/>
    <property type="match status" value="1"/>
</dbReference>
<protein>
    <submittedName>
        <fullName evidence="9">Putative aquaporin protein</fullName>
    </submittedName>
</protein>
<name>R8BP74_PHAM7</name>
<keyword evidence="5 8" id="KW-0472">Membrane</keyword>
<reference evidence="10" key="1">
    <citation type="journal article" date="2013" name="Genome Announc.">
        <title>Draft genome sequence of the ascomycete Phaeoacremonium aleophilum strain UCR-PA7, a causal agent of the esca disease complex in grapevines.</title>
        <authorList>
            <person name="Blanco-Ulate B."/>
            <person name="Rolshausen P."/>
            <person name="Cantu D."/>
        </authorList>
    </citation>
    <scope>NUCLEOTIDE SEQUENCE [LARGE SCALE GENOMIC DNA]</scope>
    <source>
        <strain evidence="10">UCR-PA7</strain>
    </source>
</reference>
<evidence type="ECO:0000313" key="9">
    <source>
        <dbReference type="EMBL" id="EOO01134.1"/>
    </source>
</evidence>
<dbReference type="PRINTS" id="PR00783">
    <property type="entry name" value="MINTRINSICP"/>
</dbReference>
<evidence type="ECO:0000256" key="7">
    <source>
        <dbReference type="SAM" id="MobiDB-lite"/>
    </source>
</evidence>
<feature type="region of interest" description="Disordered" evidence="7">
    <location>
        <begin position="283"/>
        <end position="334"/>
    </location>
</feature>
<keyword evidence="10" id="KW-1185">Reference proteome</keyword>
<dbReference type="PANTHER" id="PTHR19139">
    <property type="entry name" value="AQUAPORIN TRANSPORTER"/>
    <property type="match status" value="1"/>
</dbReference>
<gene>
    <name evidence="9" type="ORF">UCRPA7_3341</name>
</gene>
<feature type="transmembrane region" description="Helical" evidence="8">
    <location>
        <begin position="81"/>
        <end position="101"/>
    </location>
</feature>
<dbReference type="GeneID" id="19323681"/>
<dbReference type="InterPro" id="IPR034294">
    <property type="entry name" value="Aquaporin_transptr"/>
</dbReference>